<evidence type="ECO:0000256" key="4">
    <source>
        <dbReference type="ARBA" id="ARBA00022448"/>
    </source>
</evidence>
<keyword evidence="12" id="KW-0472">Membrane</keyword>
<keyword evidence="4 14" id="KW-0813">Transport</keyword>
<keyword evidence="6" id="KW-0999">Mitochondrion inner membrane</keyword>
<feature type="region of interest" description="Disordered" evidence="15">
    <location>
        <begin position="534"/>
        <end position="558"/>
    </location>
</feature>
<evidence type="ECO:0000256" key="3">
    <source>
        <dbReference type="ARBA" id="ARBA00020799"/>
    </source>
</evidence>
<dbReference type="EMBL" id="CP144103">
    <property type="protein sequence ID" value="WWC90220.1"/>
    <property type="molecule type" value="Genomic_DNA"/>
</dbReference>
<comment type="function">
    <text evidence="14">Essential component of the TIM23 complex, a complex that mediates the translocation of transit peptide-containing proteins across the mitochondrial inner membrane.</text>
</comment>
<dbReference type="InterPro" id="IPR036412">
    <property type="entry name" value="HAD-like_sf"/>
</dbReference>
<dbReference type="PANTHER" id="PTHR12210">
    <property type="entry name" value="DULLARD PROTEIN PHOSPHATASE"/>
    <property type="match status" value="1"/>
</dbReference>
<evidence type="ECO:0000256" key="9">
    <source>
        <dbReference type="ARBA" id="ARBA00022989"/>
    </source>
</evidence>
<name>A0AAX4JXW0_9TREE</name>
<keyword evidence="8 14" id="KW-0809">Transit peptide</keyword>
<evidence type="ECO:0000256" key="11">
    <source>
        <dbReference type="ARBA" id="ARBA00023128"/>
    </source>
</evidence>
<organism evidence="17 18">
    <name type="scientific">Kwoniella dendrophila CBS 6074</name>
    <dbReference type="NCBI Taxonomy" id="1295534"/>
    <lineage>
        <taxon>Eukaryota</taxon>
        <taxon>Fungi</taxon>
        <taxon>Dikarya</taxon>
        <taxon>Basidiomycota</taxon>
        <taxon>Agaricomycotina</taxon>
        <taxon>Tremellomycetes</taxon>
        <taxon>Tremellales</taxon>
        <taxon>Cryptococcaceae</taxon>
        <taxon>Kwoniella</taxon>
    </lineage>
</organism>
<evidence type="ECO:0000256" key="8">
    <source>
        <dbReference type="ARBA" id="ARBA00022946"/>
    </source>
</evidence>
<evidence type="ECO:0000256" key="7">
    <source>
        <dbReference type="ARBA" id="ARBA00022927"/>
    </source>
</evidence>
<dbReference type="CDD" id="cd07521">
    <property type="entry name" value="HAD_FCP1-like"/>
    <property type="match status" value="1"/>
</dbReference>
<evidence type="ECO:0000256" key="12">
    <source>
        <dbReference type="ARBA" id="ARBA00023136"/>
    </source>
</evidence>
<dbReference type="InterPro" id="IPR004274">
    <property type="entry name" value="FCP1_dom"/>
</dbReference>
<feature type="region of interest" description="Disordered" evidence="15">
    <location>
        <begin position="167"/>
        <end position="194"/>
    </location>
</feature>
<sequence length="558" mass="61735">MLRQASSRFLTPAIRSSYRPLSTSTPTLIKIKSGSKPKSSTPTPSSSSGSESGQPSPAERPPTVPEDIKPSKPFEPVTSSPNNTATSTPSSSTISGTETASTSSSSSTAQTTSGDIPEVPLTPPEPSTTTSTATTPAVEAETEVPTDYSKIKLPSLDIDPEQQFNAIEQPKESEESEENKDKQKRTTGAGKKEYVSSMEKRRKMWIRYGYGALLIGGTAAIFTQGGQNEEPTINDKGEKEGPFDRFKNNVSELLDYFNKPAFKTLLPDPLPPPHQRPYTLVIDLEGLLVHSSWDRVSGWKTVKRPGVDYFLGYLSQFYEIVLFTSQPLYTAAPVAEKLDPYQAFLPYRLFREATRYVNGKVVKDLSYLNRDLSKVIMLDTNSEHSELQPENSIIINPWGGEPRDKGLVEMIPFLESIGIFNPADVRPILKAYEGKNIPVEYAKKEAEAKEKAIQEWERLHPSSIAGTGSSWLSSAFGSVAAPGQSRPNQPMTYLEQKRAQAQKIYQEEQKYWAEHADEFKKLIEEDKQRQIAEMKGSLLGMLSGPPKPPTETPSEFAK</sequence>
<feature type="region of interest" description="Disordered" evidence="15">
    <location>
        <begin position="1"/>
        <end position="149"/>
    </location>
</feature>
<feature type="compositionally biased region" description="Low complexity" evidence="15">
    <location>
        <begin position="78"/>
        <end position="119"/>
    </location>
</feature>
<comment type="similarity">
    <text evidence="2 14">Belongs to the TIM50 family.</text>
</comment>
<feature type="domain" description="FCP1 homology" evidence="16">
    <location>
        <begin position="273"/>
        <end position="417"/>
    </location>
</feature>
<evidence type="ECO:0000256" key="10">
    <source>
        <dbReference type="ARBA" id="ARBA00023010"/>
    </source>
</evidence>
<keyword evidence="18" id="KW-1185">Reference proteome</keyword>
<evidence type="ECO:0000256" key="1">
    <source>
        <dbReference type="ARBA" id="ARBA00004434"/>
    </source>
</evidence>
<keyword evidence="9" id="KW-1133">Transmembrane helix</keyword>
<dbReference type="GO" id="GO:0015031">
    <property type="term" value="P:protein transport"/>
    <property type="evidence" value="ECO:0007669"/>
    <property type="project" value="UniProtKB-KW"/>
</dbReference>
<gene>
    <name evidence="17" type="ORF">L201_005153</name>
</gene>
<dbReference type="AlphaFoldDB" id="A0AAX4JXW0"/>
<dbReference type="SUPFAM" id="SSF56784">
    <property type="entry name" value="HAD-like"/>
    <property type="match status" value="1"/>
</dbReference>
<accession>A0AAX4JXW0</accession>
<evidence type="ECO:0000256" key="5">
    <source>
        <dbReference type="ARBA" id="ARBA00022692"/>
    </source>
</evidence>
<evidence type="ECO:0000256" key="2">
    <source>
        <dbReference type="ARBA" id="ARBA00006344"/>
    </source>
</evidence>
<keyword evidence="10 14" id="KW-0811">Translocation</keyword>
<dbReference type="GeneID" id="91095823"/>
<evidence type="ECO:0000313" key="18">
    <source>
        <dbReference type="Proteomes" id="UP001355207"/>
    </source>
</evidence>
<dbReference type="FunFam" id="3.40.50.1000:FF:000019">
    <property type="entry name" value="Mitochondrial import inner membrane translocase subunit TIM50"/>
    <property type="match status" value="1"/>
</dbReference>
<dbReference type="PROSITE" id="PS50969">
    <property type="entry name" value="FCP1"/>
    <property type="match status" value="1"/>
</dbReference>
<comment type="subunit">
    <text evidence="13">Component of the TIM23 complex, at least composed of TIM23, TIM17 and TIM50. Interacts with preproteins in transit.</text>
</comment>
<dbReference type="Pfam" id="PF03031">
    <property type="entry name" value="NIF"/>
    <property type="match status" value="1"/>
</dbReference>
<dbReference type="Proteomes" id="UP001355207">
    <property type="component" value="Chromosome 6"/>
</dbReference>
<dbReference type="GO" id="GO:0005744">
    <property type="term" value="C:TIM23 mitochondrial import inner membrane translocase complex"/>
    <property type="evidence" value="ECO:0007669"/>
    <property type="project" value="UniProtKB-UniRule"/>
</dbReference>
<keyword evidence="5" id="KW-0812">Transmembrane</keyword>
<dbReference type="InterPro" id="IPR023214">
    <property type="entry name" value="HAD_sf"/>
</dbReference>
<evidence type="ECO:0000256" key="6">
    <source>
        <dbReference type="ARBA" id="ARBA00022792"/>
    </source>
</evidence>
<evidence type="ECO:0000256" key="14">
    <source>
        <dbReference type="RuleBase" id="RU365079"/>
    </source>
</evidence>
<dbReference type="RefSeq" id="XP_066076983.1">
    <property type="nucleotide sequence ID" value="XM_066220886.1"/>
</dbReference>
<comment type="subcellular location">
    <subcellularLocation>
        <location evidence="1 14">Mitochondrion inner membrane</location>
        <topology evidence="1 14">Single-pass membrane protein</topology>
    </subcellularLocation>
</comment>
<dbReference type="InterPro" id="IPR050365">
    <property type="entry name" value="TIM50"/>
</dbReference>
<evidence type="ECO:0000259" key="16">
    <source>
        <dbReference type="PROSITE" id="PS50969"/>
    </source>
</evidence>
<proteinExistence type="inferred from homology"/>
<evidence type="ECO:0000256" key="15">
    <source>
        <dbReference type="SAM" id="MobiDB-lite"/>
    </source>
</evidence>
<dbReference type="Gene3D" id="3.40.50.1000">
    <property type="entry name" value="HAD superfamily/HAD-like"/>
    <property type="match status" value="1"/>
</dbReference>
<feature type="compositionally biased region" description="Low complexity" evidence="15">
    <location>
        <begin position="127"/>
        <end position="146"/>
    </location>
</feature>
<dbReference type="SMART" id="SM00577">
    <property type="entry name" value="CPDc"/>
    <property type="match status" value="1"/>
</dbReference>
<keyword evidence="7 14" id="KW-0653">Protein transport</keyword>
<keyword evidence="11 14" id="KW-0496">Mitochondrion</keyword>
<evidence type="ECO:0000313" key="17">
    <source>
        <dbReference type="EMBL" id="WWC90220.1"/>
    </source>
</evidence>
<evidence type="ECO:0000256" key="13">
    <source>
        <dbReference type="ARBA" id="ARBA00065975"/>
    </source>
</evidence>
<protein>
    <recommendedName>
        <fullName evidence="3 14">Mitochondrial import inner membrane translocase subunit TIM50</fullName>
    </recommendedName>
</protein>
<feature type="compositionally biased region" description="Low complexity" evidence="15">
    <location>
        <begin position="32"/>
        <end position="57"/>
    </location>
</feature>
<reference evidence="17 18" key="1">
    <citation type="submission" date="2024-01" db="EMBL/GenBank/DDBJ databases">
        <title>Comparative genomics of Cryptococcus and Kwoniella reveals pathogenesis evolution and contrasting modes of karyotype evolution via chromosome fusion or intercentromeric recombination.</title>
        <authorList>
            <person name="Coelho M.A."/>
            <person name="David-Palma M."/>
            <person name="Shea T."/>
            <person name="Bowers K."/>
            <person name="McGinley-Smith S."/>
            <person name="Mohammad A.W."/>
            <person name="Gnirke A."/>
            <person name="Yurkov A.M."/>
            <person name="Nowrousian M."/>
            <person name="Sun S."/>
            <person name="Cuomo C.A."/>
            <person name="Heitman J."/>
        </authorList>
    </citation>
    <scope>NUCLEOTIDE SEQUENCE [LARGE SCALE GENOMIC DNA]</scope>
    <source>
        <strain evidence="17 18">CBS 6074</strain>
    </source>
</reference>